<feature type="domain" description="Endonuclease/exonuclease/phosphatase" evidence="1">
    <location>
        <begin position="11"/>
        <end position="242"/>
    </location>
</feature>
<dbReference type="PANTHER" id="PTHR14859:SF1">
    <property type="entry name" value="PGAP2-INTERACTING PROTEIN"/>
    <property type="match status" value="1"/>
</dbReference>
<dbReference type="Proteomes" id="UP000367825">
    <property type="component" value="Unassembled WGS sequence"/>
</dbReference>
<gene>
    <name evidence="2" type="ORF">PNO31109_01721</name>
</gene>
<dbReference type="InterPro" id="IPR051916">
    <property type="entry name" value="GPI-anchor_lipid_remodeler"/>
</dbReference>
<dbReference type="GO" id="GO:0006506">
    <property type="term" value="P:GPI anchor biosynthetic process"/>
    <property type="evidence" value="ECO:0007669"/>
    <property type="project" value="TreeGrafter"/>
</dbReference>
<dbReference type="RefSeq" id="WP_206111369.1">
    <property type="nucleotide sequence ID" value="NZ_JABVXY010000033.1"/>
</dbReference>
<evidence type="ECO:0000313" key="2">
    <source>
        <dbReference type="EMBL" id="VVD93309.1"/>
    </source>
</evidence>
<dbReference type="InterPro" id="IPR036691">
    <property type="entry name" value="Endo/exonu/phosph_ase_sf"/>
</dbReference>
<dbReference type="Pfam" id="PF03372">
    <property type="entry name" value="Exo_endo_phos"/>
    <property type="match status" value="1"/>
</dbReference>
<keyword evidence="2" id="KW-0378">Hydrolase</keyword>
<keyword evidence="3" id="KW-1185">Reference proteome</keyword>
<dbReference type="AlphaFoldDB" id="A0A5E4U564"/>
<accession>A0A5E4U564</accession>
<protein>
    <submittedName>
        <fullName evidence="2">Metal-dependent hydrolase</fullName>
    </submittedName>
</protein>
<dbReference type="GO" id="GO:0016020">
    <property type="term" value="C:membrane"/>
    <property type="evidence" value="ECO:0007669"/>
    <property type="project" value="GOC"/>
</dbReference>
<sequence length="273" mass="30745">MLPNMNSLHIASYNIHKGFSAFNRLRVHELRAGLEGLAPDLVFLQEVQGMHQRHAVRHTNWPIQPQHEFLAGAMWSDHAYGRNVVYDHGHHGNAILSRYPIVRSDNHDITTYSFERRGMLHCEIAVPGLSQPLHCLCVHLSLAGPGRRRQFEMLTERVAQAIPDDAPLIIAGDFNDWSNQADRLLAERLALTEVFQNSAGRPARSFPSGLPLLRLDRIYARGFHIEGAQVLHGRPWSRISDHAPISARLVLSDGDRAKMNGSYSPSFNPRSPQ</sequence>
<dbReference type="SUPFAM" id="SSF56219">
    <property type="entry name" value="DNase I-like"/>
    <property type="match status" value="1"/>
</dbReference>
<reference evidence="2 3" key="1">
    <citation type="submission" date="2019-08" db="EMBL/GenBank/DDBJ databases">
        <authorList>
            <person name="Peeters C."/>
        </authorList>
    </citation>
    <scope>NUCLEOTIDE SEQUENCE [LARGE SCALE GENOMIC DNA]</scope>
    <source>
        <strain evidence="2 3">LMG 31109</strain>
    </source>
</reference>
<dbReference type="GO" id="GO:0016787">
    <property type="term" value="F:hydrolase activity"/>
    <property type="evidence" value="ECO:0007669"/>
    <property type="project" value="UniProtKB-KW"/>
</dbReference>
<dbReference type="PANTHER" id="PTHR14859">
    <property type="entry name" value="CALCOFLUOR WHITE HYPERSENSITIVE PROTEIN PRECURSOR"/>
    <property type="match status" value="1"/>
</dbReference>
<dbReference type="Gene3D" id="3.60.10.10">
    <property type="entry name" value="Endonuclease/exonuclease/phosphatase"/>
    <property type="match status" value="1"/>
</dbReference>
<organism evidence="2 3">
    <name type="scientific">Pandoraea nosoerga</name>
    <dbReference type="NCBI Taxonomy" id="2508296"/>
    <lineage>
        <taxon>Bacteria</taxon>
        <taxon>Pseudomonadati</taxon>
        <taxon>Pseudomonadota</taxon>
        <taxon>Betaproteobacteria</taxon>
        <taxon>Burkholderiales</taxon>
        <taxon>Burkholderiaceae</taxon>
        <taxon>Pandoraea</taxon>
    </lineage>
</organism>
<dbReference type="EMBL" id="CABPSC010000005">
    <property type="protein sequence ID" value="VVD93309.1"/>
    <property type="molecule type" value="Genomic_DNA"/>
</dbReference>
<evidence type="ECO:0000313" key="3">
    <source>
        <dbReference type="Proteomes" id="UP000367825"/>
    </source>
</evidence>
<dbReference type="InterPro" id="IPR005135">
    <property type="entry name" value="Endo/exonuclease/phosphatase"/>
</dbReference>
<proteinExistence type="predicted"/>
<evidence type="ECO:0000259" key="1">
    <source>
        <dbReference type="Pfam" id="PF03372"/>
    </source>
</evidence>
<name>A0A5E4U564_9BURK</name>